<dbReference type="InterPro" id="IPR050863">
    <property type="entry name" value="CenT-Element_Derived"/>
</dbReference>
<dbReference type="Proteomes" id="UP000308768">
    <property type="component" value="Unassembled WGS sequence"/>
</dbReference>
<dbReference type="STRING" id="331657.A0A4U0XYI8"/>
<evidence type="ECO:0000259" key="2">
    <source>
        <dbReference type="PROSITE" id="PS51253"/>
    </source>
</evidence>
<feature type="domain" description="HTH CENPB-type" evidence="2">
    <location>
        <begin position="55"/>
        <end position="129"/>
    </location>
</feature>
<protein>
    <recommendedName>
        <fullName evidence="2">HTH CENPB-type domain-containing protein</fullName>
    </recommendedName>
</protein>
<dbReference type="PROSITE" id="PS51253">
    <property type="entry name" value="HTH_CENPB"/>
    <property type="match status" value="1"/>
</dbReference>
<sequence>MAKYVDQRRMCLYHEEHPTTKQTEIGALFGVERSTVSKVLGRKEKYLGGDEGGRSPIKRLKGSPPDIERALSIWVRNKQKEGVFLSDEEIRDKALFFAASVSNVNSLSQANNAVWLEKFKQKNNIDGSKTRKKPLAAESRSSKSYIVILHSRFCVEFKSLLDVSPGLLNTEKQQHAAPEKPDFSSAKH</sequence>
<dbReference type="GO" id="GO:0003677">
    <property type="term" value="F:DNA binding"/>
    <property type="evidence" value="ECO:0007669"/>
    <property type="project" value="UniProtKB-KW"/>
</dbReference>
<keyword evidence="4" id="KW-1185">Reference proteome</keyword>
<dbReference type="Pfam" id="PF03221">
    <property type="entry name" value="HTH_Tnp_Tc5"/>
    <property type="match status" value="1"/>
</dbReference>
<keyword evidence="1" id="KW-0238">DNA-binding</keyword>
<proteinExistence type="predicted"/>
<reference evidence="3 4" key="1">
    <citation type="submission" date="2017-03" db="EMBL/GenBank/DDBJ databases">
        <title>Genomes of endolithic fungi from Antarctica.</title>
        <authorList>
            <person name="Coleine C."/>
            <person name="Masonjones S."/>
            <person name="Stajich J.E."/>
        </authorList>
    </citation>
    <scope>NUCLEOTIDE SEQUENCE [LARGE SCALE GENOMIC DNA]</scope>
    <source>
        <strain evidence="3 4">CCFEE 5187</strain>
    </source>
</reference>
<dbReference type="Gene3D" id="1.10.10.60">
    <property type="entry name" value="Homeodomain-like"/>
    <property type="match status" value="2"/>
</dbReference>
<dbReference type="PANTHER" id="PTHR19303">
    <property type="entry name" value="TRANSPOSON"/>
    <property type="match status" value="1"/>
</dbReference>
<evidence type="ECO:0000313" key="4">
    <source>
        <dbReference type="Proteomes" id="UP000308768"/>
    </source>
</evidence>
<dbReference type="InterPro" id="IPR006600">
    <property type="entry name" value="HTH_CenpB_DNA-bd_dom"/>
</dbReference>
<organism evidence="3 4">
    <name type="scientific">Cryomyces minteri</name>
    <dbReference type="NCBI Taxonomy" id="331657"/>
    <lineage>
        <taxon>Eukaryota</taxon>
        <taxon>Fungi</taxon>
        <taxon>Dikarya</taxon>
        <taxon>Ascomycota</taxon>
        <taxon>Pezizomycotina</taxon>
        <taxon>Dothideomycetes</taxon>
        <taxon>Dothideomycetes incertae sedis</taxon>
        <taxon>Cryomyces</taxon>
    </lineage>
</organism>
<dbReference type="EMBL" id="NAJN01000023">
    <property type="protein sequence ID" value="TKA81486.1"/>
    <property type="molecule type" value="Genomic_DNA"/>
</dbReference>
<dbReference type="GO" id="GO:0005634">
    <property type="term" value="C:nucleus"/>
    <property type="evidence" value="ECO:0007669"/>
    <property type="project" value="TreeGrafter"/>
</dbReference>
<name>A0A4U0XYI8_9PEZI</name>
<dbReference type="OrthoDB" id="9909311at2759"/>
<comment type="caution">
    <text evidence="3">The sequence shown here is derived from an EMBL/GenBank/DDBJ whole genome shotgun (WGS) entry which is preliminary data.</text>
</comment>
<dbReference type="PANTHER" id="PTHR19303:SF70">
    <property type="entry name" value="HTH CENPB-TYPE DOMAIN-CONTAINING PROTEIN"/>
    <property type="match status" value="1"/>
</dbReference>
<evidence type="ECO:0000256" key="1">
    <source>
        <dbReference type="ARBA" id="ARBA00023125"/>
    </source>
</evidence>
<dbReference type="SUPFAM" id="SSF46689">
    <property type="entry name" value="Homeodomain-like"/>
    <property type="match status" value="1"/>
</dbReference>
<dbReference type="InterPro" id="IPR009057">
    <property type="entry name" value="Homeodomain-like_sf"/>
</dbReference>
<gene>
    <name evidence="3" type="ORF">B0A49_05723</name>
</gene>
<accession>A0A4U0XYI8</accession>
<dbReference type="SMART" id="SM00674">
    <property type="entry name" value="CENPB"/>
    <property type="match status" value="1"/>
</dbReference>
<dbReference type="AlphaFoldDB" id="A0A4U0XYI8"/>
<evidence type="ECO:0000313" key="3">
    <source>
        <dbReference type="EMBL" id="TKA81486.1"/>
    </source>
</evidence>